<proteinExistence type="predicted"/>
<organism evidence="1 2">
    <name type="scientific">Colocasia esculenta</name>
    <name type="common">Wild taro</name>
    <name type="synonym">Arum esculentum</name>
    <dbReference type="NCBI Taxonomy" id="4460"/>
    <lineage>
        <taxon>Eukaryota</taxon>
        <taxon>Viridiplantae</taxon>
        <taxon>Streptophyta</taxon>
        <taxon>Embryophyta</taxon>
        <taxon>Tracheophyta</taxon>
        <taxon>Spermatophyta</taxon>
        <taxon>Magnoliopsida</taxon>
        <taxon>Liliopsida</taxon>
        <taxon>Araceae</taxon>
        <taxon>Aroideae</taxon>
        <taxon>Colocasieae</taxon>
        <taxon>Colocasia</taxon>
    </lineage>
</organism>
<gene>
    <name evidence="1" type="ORF">Taro_039547</name>
</gene>
<protein>
    <submittedName>
        <fullName evidence="1">Uncharacterized protein</fullName>
    </submittedName>
</protein>
<name>A0A843WAX9_COLES</name>
<dbReference type="Proteomes" id="UP000652761">
    <property type="component" value="Unassembled WGS sequence"/>
</dbReference>
<reference evidence="1" key="1">
    <citation type="submission" date="2017-07" db="EMBL/GenBank/DDBJ databases">
        <title>Taro Niue Genome Assembly and Annotation.</title>
        <authorList>
            <person name="Atibalentja N."/>
            <person name="Keating K."/>
            <person name="Fields C.J."/>
        </authorList>
    </citation>
    <scope>NUCLEOTIDE SEQUENCE</scope>
    <source>
        <strain evidence="1">Niue_2</strain>
        <tissue evidence="1">Leaf</tissue>
    </source>
</reference>
<keyword evidence="2" id="KW-1185">Reference proteome</keyword>
<dbReference type="EMBL" id="NMUH01003694">
    <property type="protein sequence ID" value="MQM06719.1"/>
    <property type="molecule type" value="Genomic_DNA"/>
</dbReference>
<dbReference type="AlphaFoldDB" id="A0A843WAX9"/>
<sequence>MFQGPWQYPQYPQCQQYPQYPQYQQMPAGGQQFAEMAVEEQPPPTPQAAPIQPEVPPVVRQQTPVAAAALEDRMALLERFLHLWPPTFSGDRDPNRAESWVHELERTFETMDCVDLDQWQWRELRPWRGSAAAVDWGLKEVFSIPAPLGQSRECFLFFFFRDKRCWPDLKVEEDVHCRSSSASSSSLSEDVVAFFASLSEFAPERACDLVVELSTALGYGRDGFPSRDQEFGSRWNATIVSVAMRSRRGARRVQETRACCGSHSRRDLIVAGSRVAFVFPCRDRQNRETSQQLPLRRTEETGPQ</sequence>
<evidence type="ECO:0000313" key="1">
    <source>
        <dbReference type="EMBL" id="MQM06719.1"/>
    </source>
</evidence>
<evidence type="ECO:0000313" key="2">
    <source>
        <dbReference type="Proteomes" id="UP000652761"/>
    </source>
</evidence>
<comment type="caution">
    <text evidence="1">The sequence shown here is derived from an EMBL/GenBank/DDBJ whole genome shotgun (WGS) entry which is preliminary data.</text>
</comment>
<accession>A0A843WAX9</accession>